<dbReference type="AlphaFoldDB" id="A0A9X4KID1"/>
<dbReference type="RefSeq" id="WP_277566310.1">
    <property type="nucleotide sequence ID" value="NZ_JAPDHZ010000003.1"/>
</dbReference>
<dbReference type="SMART" id="SM00710">
    <property type="entry name" value="PbH1"/>
    <property type="match status" value="7"/>
</dbReference>
<evidence type="ECO:0000259" key="1">
    <source>
        <dbReference type="Pfam" id="PF05048"/>
    </source>
</evidence>
<dbReference type="InterPro" id="IPR012334">
    <property type="entry name" value="Pectin_lyas_fold"/>
</dbReference>
<proteinExistence type="predicted"/>
<sequence length="404" mass="43586">MEKIVIEVGPPPSSAAAAGWATRTIQSAIDYAANLGGGTVKLGEGVYALDGTLHLRSGVRLEGIPGRTVLQQGEERLSELACDADRHERQAAVLHPDRFEIGQTVTIRKAASSMLFGDTVAVIVGKEGQVLHLDRELHATVLMDEGGIATTQSPVVAAYDCADIELYGLTVQGNENNVTQAEGCRSAGIYLYGVALARIERCAVRAYKGDGISYQHCADIAVEECEAVGNAGKGVHPGSGTSRTRIVNSRFDGNGLDGIFLCWRVQDSVVEGCTAVGNGMSGLSIGHKDVRNVIRFNRFSDNRYYGIFFRNEKEPMSASYNRVEGNTLEDNGSDEMGYIGIRMRGYTHDVELVSNRISFAKAPPERTIGICLEPHTSSITLGDNKFAGCALRTHDHWEPGGRHE</sequence>
<protein>
    <submittedName>
        <fullName evidence="2">Right-handed parallel beta-helix repeat-containing protein</fullName>
    </submittedName>
</protein>
<dbReference type="InterPro" id="IPR006626">
    <property type="entry name" value="PbH1"/>
</dbReference>
<dbReference type="Pfam" id="PF05048">
    <property type="entry name" value="NosD"/>
    <property type="match status" value="1"/>
</dbReference>
<feature type="domain" description="Periplasmic copper-binding protein NosD beta helix" evidence="1">
    <location>
        <begin position="175"/>
        <end position="356"/>
    </location>
</feature>
<accession>A0A9X4KID1</accession>
<dbReference type="SUPFAM" id="SSF51126">
    <property type="entry name" value="Pectin lyase-like"/>
    <property type="match status" value="1"/>
</dbReference>
<keyword evidence="3" id="KW-1185">Reference proteome</keyword>
<comment type="caution">
    <text evidence="2">The sequence shown here is derived from an EMBL/GenBank/DDBJ whole genome shotgun (WGS) entry which is preliminary data.</text>
</comment>
<dbReference type="InterPro" id="IPR011050">
    <property type="entry name" value="Pectin_lyase_fold/virulence"/>
</dbReference>
<dbReference type="EMBL" id="JAPDHZ010000003">
    <property type="protein sequence ID" value="MDG0792520.1"/>
    <property type="molecule type" value="Genomic_DNA"/>
</dbReference>
<gene>
    <name evidence="2" type="ORF">OMP38_17805</name>
</gene>
<dbReference type="InterPro" id="IPR007742">
    <property type="entry name" value="NosD_dom"/>
</dbReference>
<evidence type="ECO:0000313" key="2">
    <source>
        <dbReference type="EMBL" id="MDG0792520.1"/>
    </source>
</evidence>
<dbReference type="Gene3D" id="2.160.20.10">
    <property type="entry name" value="Single-stranded right-handed beta-helix, Pectin lyase-like"/>
    <property type="match status" value="1"/>
</dbReference>
<organism evidence="2 3">
    <name type="scientific">Cohnella ginsengisoli</name>
    <dbReference type="NCBI Taxonomy" id="425004"/>
    <lineage>
        <taxon>Bacteria</taxon>
        <taxon>Bacillati</taxon>
        <taxon>Bacillota</taxon>
        <taxon>Bacilli</taxon>
        <taxon>Bacillales</taxon>
        <taxon>Paenibacillaceae</taxon>
        <taxon>Cohnella</taxon>
    </lineage>
</organism>
<dbReference type="Proteomes" id="UP001153387">
    <property type="component" value="Unassembled WGS sequence"/>
</dbReference>
<evidence type="ECO:0000313" key="3">
    <source>
        <dbReference type="Proteomes" id="UP001153387"/>
    </source>
</evidence>
<name>A0A9X4KID1_9BACL</name>
<reference evidence="2 3" key="1">
    <citation type="submission" date="2022-10" db="EMBL/GenBank/DDBJ databases">
        <title>Comparative genomic analysis of Cohnella hashimotonis sp. nov., isolated from the International Space Station.</title>
        <authorList>
            <person name="Simpson A."/>
            <person name="Venkateswaran K."/>
        </authorList>
    </citation>
    <scope>NUCLEOTIDE SEQUENCE [LARGE SCALE GENOMIC DNA]</scope>
    <source>
        <strain evidence="2 3">DSM 18997</strain>
    </source>
</reference>